<dbReference type="PANTHER" id="PTHR21340:SF0">
    <property type="entry name" value="BIS(5'-NUCLEOSYL)-TETRAPHOSPHATASE [ASYMMETRICAL]"/>
    <property type="match status" value="1"/>
</dbReference>
<keyword evidence="1 3" id="KW-0378">Hydrolase</keyword>
<dbReference type="SUPFAM" id="SSF53254">
    <property type="entry name" value="Phosphoglycerate mutase-like"/>
    <property type="match status" value="1"/>
</dbReference>
<dbReference type="Gene3D" id="3.90.79.10">
    <property type="entry name" value="Nucleoside Triphosphate Pyrophosphohydrolase"/>
    <property type="match status" value="1"/>
</dbReference>
<dbReference type="CDD" id="cd03673">
    <property type="entry name" value="NUDIX_Ap6A_hydrolase"/>
    <property type="match status" value="1"/>
</dbReference>
<comment type="caution">
    <text evidence="3">The sequence shown here is derived from an EMBL/GenBank/DDBJ whole genome shotgun (WGS) entry which is preliminary data.</text>
</comment>
<name>A0ABU3IAE3_9ACTO</name>
<dbReference type="EC" id="3.6.-.-" evidence="3"/>
<protein>
    <submittedName>
        <fullName evidence="3">NUDIX hydrolase</fullName>
        <ecNumber evidence="3">3.6.-.-</ecNumber>
    </submittedName>
</protein>
<proteinExistence type="predicted"/>
<sequence length="313" mass="34373">MRDTALSPSDLKLGVRVSPQDLQVLLVHRPRYDDWSWPKGKSDLDETLPVAGVREVEEETGVPVDLAAPLLTQRYRLGSGQTKEVYYWVGTSTEHPGVLRTRLPVTPAPSSEIDESRWVAAEQARSMLTRRGDRRLLTDVIAKAQAGTLRTMTVILARQGSLEASREVPASERQLSRLGVAQSRQFVDMLSSFGVRRALSAPRRACQETLLPYAHTAGLSLPVADELEAGEGEAVMRKLLGTPGSPLVVCAPRRALAGLLKPIREIAPHSMMRKVPVKEPFLRSGQLLVAHIGYPDGQAQLIDVSYHRALRGS</sequence>
<gene>
    <name evidence="3" type="ORF">QS713_00070</name>
</gene>
<feature type="domain" description="Nudix hydrolase" evidence="2">
    <location>
        <begin position="8"/>
        <end position="142"/>
    </location>
</feature>
<dbReference type="GO" id="GO:0016787">
    <property type="term" value="F:hydrolase activity"/>
    <property type="evidence" value="ECO:0007669"/>
    <property type="project" value="UniProtKB-KW"/>
</dbReference>
<dbReference type="Pfam" id="PF00293">
    <property type="entry name" value="NUDIX"/>
    <property type="match status" value="1"/>
</dbReference>
<dbReference type="SUPFAM" id="SSF55811">
    <property type="entry name" value="Nudix"/>
    <property type="match status" value="1"/>
</dbReference>
<dbReference type="InterPro" id="IPR029033">
    <property type="entry name" value="His_PPase_superfam"/>
</dbReference>
<dbReference type="RefSeq" id="WP_313271417.1">
    <property type="nucleotide sequence ID" value="NZ_JASXSX010000001.1"/>
</dbReference>
<dbReference type="PROSITE" id="PS51462">
    <property type="entry name" value="NUDIX"/>
    <property type="match status" value="1"/>
</dbReference>
<evidence type="ECO:0000259" key="2">
    <source>
        <dbReference type="PROSITE" id="PS51462"/>
    </source>
</evidence>
<accession>A0ABU3IAE3</accession>
<evidence type="ECO:0000313" key="3">
    <source>
        <dbReference type="EMBL" id="MDT3766477.1"/>
    </source>
</evidence>
<evidence type="ECO:0000313" key="4">
    <source>
        <dbReference type="Proteomes" id="UP001247542"/>
    </source>
</evidence>
<dbReference type="InterPro" id="IPR051325">
    <property type="entry name" value="Nudix_hydrolase_domain"/>
</dbReference>
<dbReference type="Proteomes" id="UP001247542">
    <property type="component" value="Unassembled WGS sequence"/>
</dbReference>
<dbReference type="EMBL" id="JASXSX010000001">
    <property type="protein sequence ID" value="MDT3766477.1"/>
    <property type="molecule type" value="Genomic_DNA"/>
</dbReference>
<dbReference type="Gene3D" id="3.40.50.1240">
    <property type="entry name" value="Phosphoglycerate mutase-like"/>
    <property type="match status" value="1"/>
</dbReference>
<reference evidence="3 4" key="1">
    <citation type="submission" date="2023-06" db="EMBL/GenBank/DDBJ databases">
        <title>Draft genome sequence of Gleimia hominis type strain CCUG 57540T.</title>
        <authorList>
            <person name="Salva-Serra F."/>
            <person name="Cardew S."/>
            <person name="Jensie Markopoulos S."/>
            <person name="Ohlen M."/>
            <person name="Inganas E."/>
            <person name="Svensson-Stadler L."/>
            <person name="Moore E.R.B."/>
        </authorList>
    </citation>
    <scope>NUCLEOTIDE SEQUENCE [LARGE SCALE GENOMIC DNA]</scope>
    <source>
        <strain evidence="3 4">CCUG 57540</strain>
    </source>
</reference>
<keyword evidence="4" id="KW-1185">Reference proteome</keyword>
<dbReference type="InterPro" id="IPR015797">
    <property type="entry name" value="NUDIX_hydrolase-like_dom_sf"/>
</dbReference>
<dbReference type="PANTHER" id="PTHR21340">
    <property type="entry name" value="DIADENOSINE 5,5-P1,P4-TETRAPHOSPHATE PYROPHOSPHOHYDROLASE MUTT"/>
    <property type="match status" value="1"/>
</dbReference>
<dbReference type="InterPro" id="IPR000086">
    <property type="entry name" value="NUDIX_hydrolase_dom"/>
</dbReference>
<organism evidence="3 4">
    <name type="scientific">Gleimia hominis</name>
    <dbReference type="NCBI Taxonomy" id="595468"/>
    <lineage>
        <taxon>Bacteria</taxon>
        <taxon>Bacillati</taxon>
        <taxon>Actinomycetota</taxon>
        <taxon>Actinomycetes</taxon>
        <taxon>Actinomycetales</taxon>
        <taxon>Actinomycetaceae</taxon>
        <taxon>Gleimia</taxon>
    </lineage>
</organism>
<evidence type="ECO:0000256" key="1">
    <source>
        <dbReference type="ARBA" id="ARBA00022801"/>
    </source>
</evidence>